<comment type="caution">
    <text evidence="1">The sequence shown here is derived from an EMBL/GenBank/DDBJ whole genome shotgun (WGS) entry which is preliminary data.</text>
</comment>
<gene>
    <name evidence="1" type="ORF">CR513_37647</name>
</gene>
<proteinExistence type="predicted"/>
<dbReference type="Gene3D" id="3.30.420.10">
    <property type="entry name" value="Ribonuclease H-like superfamily/Ribonuclease H"/>
    <property type="match status" value="1"/>
</dbReference>
<dbReference type="GO" id="GO:0003676">
    <property type="term" value="F:nucleic acid binding"/>
    <property type="evidence" value="ECO:0007669"/>
    <property type="project" value="InterPro"/>
</dbReference>
<dbReference type="Proteomes" id="UP000257109">
    <property type="component" value="Unassembled WGS sequence"/>
</dbReference>
<reference evidence="1" key="1">
    <citation type="submission" date="2018-05" db="EMBL/GenBank/DDBJ databases">
        <title>Draft genome of Mucuna pruriens seed.</title>
        <authorList>
            <person name="Nnadi N.E."/>
            <person name="Vos R."/>
            <person name="Hasami M.H."/>
            <person name="Devisetty U.K."/>
            <person name="Aguiy J.C."/>
        </authorList>
    </citation>
    <scope>NUCLEOTIDE SEQUENCE [LARGE SCALE GENOMIC DNA]</scope>
    <source>
        <strain evidence="1">JCA_2017</strain>
    </source>
</reference>
<keyword evidence="2" id="KW-1185">Reference proteome</keyword>
<name>A0A371FTP9_MUCPR</name>
<dbReference type="EMBL" id="QJKJ01007866">
    <property type="protein sequence ID" value="RDX81651.1"/>
    <property type="molecule type" value="Genomic_DNA"/>
</dbReference>
<dbReference type="SUPFAM" id="SSF53098">
    <property type="entry name" value="Ribonuclease H-like"/>
    <property type="match status" value="1"/>
</dbReference>
<dbReference type="InterPro" id="IPR012337">
    <property type="entry name" value="RNaseH-like_sf"/>
</dbReference>
<evidence type="ECO:0000313" key="1">
    <source>
        <dbReference type="EMBL" id="RDX81651.1"/>
    </source>
</evidence>
<dbReference type="OrthoDB" id="1436801at2759"/>
<dbReference type="InterPro" id="IPR036397">
    <property type="entry name" value="RNaseH_sf"/>
</dbReference>
<organism evidence="1 2">
    <name type="scientific">Mucuna pruriens</name>
    <name type="common">Velvet bean</name>
    <name type="synonym">Dolichos pruriens</name>
    <dbReference type="NCBI Taxonomy" id="157652"/>
    <lineage>
        <taxon>Eukaryota</taxon>
        <taxon>Viridiplantae</taxon>
        <taxon>Streptophyta</taxon>
        <taxon>Embryophyta</taxon>
        <taxon>Tracheophyta</taxon>
        <taxon>Spermatophyta</taxon>
        <taxon>Magnoliopsida</taxon>
        <taxon>eudicotyledons</taxon>
        <taxon>Gunneridae</taxon>
        <taxon>Pentapetalae</taxon>
        <taxon>rosids</taxon>
        <taxon>fabids</taxon>
        <taxon>Fabales</taxon>
        <taxon>Fabaceae</taxon>
        <taxon>Papilionoideae</taxon>
        <taxon>50 kb inversion clade</taxon>
        <taxon>NPAAA clade</taxon>
        <taxon>indigoferoid/millettioid clade</taxon>
        <taxon>Phaseoleae</taxon>
        <taxon>Mucuna</taxon>
    </lineage>
</organism>
<evidence type="ECO:0000313" key="2">
    <source>
        <dbReference type="Proteomes" id="UP000257109"/>
    </source>
</evidence>
<evidence type="ECO:0008006" key="3">
    <source>
        <dbReference type="Google" id="ProtNLM"/>
    </source>
</evidence>
<protein>
    <recommendedName>
        <fullName evidence="3">Integrase catalytic domain-containing protein</fullName>
    </recommendedName>
</protein>
<dbReference type="AlphaFoldDB" id="A0A371FTP9"/>
<sequence length="76" mass="8925">MGTKLKCLRIDNDMEFVSEQFNKLYKKLYIQRHKINGLAEGMNRTILERGLKPLWNYGMELLKLKCAFIGYPTGIK</sequence>
<accession>A0A371FTP9</accession>
<feature type="non-terminal residue" evidence="1">
    <location>
        <position position="1"/>
    </location>
</feature>